<name>A0ABU3P2B1_9FIRM</name>
<organism evidence="7 8">
    <name type="scientific">Anaeroselena agilis</name>
    <dbReference type="NCBI Taxonomy" id="3063788"/>
    <lineage>
        <taxon>Bacteria</taxon>
        <taxon>Bacillati</taxon>
        <taxon>Bacillota</taxon>
        <taxon>Negativicutes</taxon>
        <taxon>Acetonemataceae</taxon>
        <taxon>Anaeroselena</taxon>
    </lineage>
</organism>
<dbReference type="EMBL" id="JAUOZS010000001">
    <property type="protein sequence ID" value="MDT8903179.1"/>
    <property type="molecule type" value="Genomic_DNA"/>
</dbReference>
<reference evidence="7 8" key="1">
    <citation type="submission" date="2023-07" db="EMBL/GenBank/DDBJ databases">
        <title>The novel representative of Negativicutes class, Anaeroselena agilis gen. nov. sp. nov.</title>
        <authorList>
            <person name="Prokofeva M.I."/>
            <person name="Elcheninov A.G."/>
            <person name="Klyukina A."/>
            <person name="Kublanov I.V."/>
            <person name="Frolov E.N."/>
            <person name="Podosokorskaya O.A."/>
        </authorList>
    </citation>
    <scope>NUCLEOTIDE SEQUENCE [LARGE SCALE GENOMIC DNA]</scope>
    <source>
        <strain evidence="7 8">4137-cl</strain>
    </source>
</reference>
<dbReference type="InterPro" id="IPR036188">
    <property type="entry name" value="FAD/NAD-bd_sf"/>
</dbReference>
<evidence type="ECO:0000256" key="1">
    <source>
        <dbReference type="ARBA" id="ARBA00001974"/>
    </source>
</evidence>
<dbReference type="Pfam" id="PF01266">
    <property type="entry name" value="DAO"/>
    <property type="match status" value="1"/>
</dbReference>
<keyword evidence="2" id="KW-0285">Flavoprotein</keyword>
<dbReference type="PANTHER" id="PTHR43104">
    <property type="entry name" value="L-2-HYDROXYGLUTARATE DEHYDROGENASE, MITOCHONDRIAL"/>
    <property type="match status" value="1"/>
</dbReference>
<evidence type="ECO:0000256" key="5">
    <source>
        <dbReference type="ARBA" id="ARBA00037941"/>
    </source>
</evidence>
<protein>
    <submittedName>
        <fullName evidence="7">NAD(P)/FAD-dependent oxidoreductase</fullName>
    </submittedName>
</protein>
<dbReference type="Gene3D" id="3.50.50.60">
    <property type="entry name" value="FAD/NAD(P)-binding domain"/>
    <property type="match status" value="1"/>
</dbReference>
<comment type="caution">
    <text evidence="7">The sequence shown here is derived from an EMBL/GenBank/DDBJ whole genome shotgun (WGS) entry which is preliminary data.</text>
</comment>
<evidence type="ECO:0000256" key="4">
    <source>
        <dbReference type="ARBA" id="ARBA00023002"/>
    </source>
</evidence>
<evidence type="ECO:0000256" key="3">
    <source>
        <dbReference type="ARBA" id="ARBA00022827"/>
    </source>
</evidence>
<dbReference type="Proteomes" id="UP001254848">
    <property type="component" value="Unassembled WGS sequence"/>
</dbReference>
<comment type="cofactor">
    <cofactor evidence="1">
        <name>FAD</name>
        <dbReference type="ChEBI" id="CHEBI:57692"/>
    </cofactor>
</comment>
<dbReference type="PANTHER" id="PTHR43104:SF4">
    <property type="entry name" value="L-2-HYDROXYGLUTARATE DEHYDROGENASE, MITOCHONDRIAL"/>
    <property type="match status" value="1"/>
</dbReference>
<feature type="domain" description="FAD dependent oxidoreductase" evidence="6">
    <location>
        <begin position="5"/>
        <end position="372"/>
    </location>
</feature>
<keyword evidence="8" id="KW-1185">Reference proteome</keyword>
<comment type="similarity">
    <text evidence="5">Belongs to the L2HGDH family.</text>
</comment>
<keyword evidence="4" id="KW-0560">Oxidoreductase</keyword>
<dbReference type="SUPFAM" id="SSF54373">
    <property type="entry name" value="FAD-linked reductases, C-terminal domain"/>
    <property type="match status" value="1"/>
</dbReference>
<dbReference type="SUPFAM" id="SSF51905">
    <property type="entry name" value="FAD/NAD(P)-binding domain"/>
    <property type="match status" value="1"/>
</dbReference>
<evidence type="ECO:0000313" key="7">
    <source>
        <dbReference type="EMBL" id="MDT8903179.1"/>
    </source>
</evidence>
<gene>
    <name evidence="7" type="ORF">Q4T40_18240</name>
</gene>
<accession>A0ABU3P2B1</accession>
<keyword evidence="3" id="KW-0274">FAD</keyword>
<dbReference type="RefSeq" id="WP_413781638.1">
    <property type="nucleotide sequence ID" value="NZ_JAUOZS010000001.1"/>
</dbReference>
<evidence type="ECO:0000256" key="2">
    <source>
        <dbReference type="ARBA" id="ARBA00022630"/>
    </source>
</evidence>
<sequence length="378" mass="40512">MEKLDIAIVGAGVVGLAVAAEIARRQDELATIVLERHGKFGQDTSSRNSEVIHAGMYYPTGSLKAKLCVAGNRLLYEFCEQHEVPFQRIGKLIVASEAAEIEAIDAVYAQGVANGVPGLTRLDAAEAKKLEPNIKVETALFSESTGIIDTHKLMARLEHLATANYAMLAYKHEVTGIKPVADGYEVTFLGPDGQTDAIECRWLINCAGLYADKIAAMCGIDTAAAGYEINPVKGEYFAVGMGKSKLVNHLIYPPPLHGLKGLGTHVTKSLDGRARLGPNVVNVTDREDYDVDPEHLEEFYQAAAAYLPFIGREDLAPDMAGVRPKLKSSNGAVVDFIIRHETERGLPGLVNLVGIESPGLTACLAIANHVADIVDAGL</sequence>
<evidence type="ECO:0000259" key="6">
    <source>
        <dbReference type="Pfam" id="PF01266"/>
    </source>
</evidence>
<dbReference type="InterPro" id="IPR006076">
    <property type="entry name" value="FAD-dep_OxRdtase"/>
</dbReference>
<evidence type="ECO:0000313" key="8">
    <source>
        <dbReference type="Proteomes" id="UP001254848"/>
    </source>
</evidence>
<proteinExistence type="inferred from homology"/>
<dbReference type="Gene3D" id="3.30.9.10">
    <property type="entry name" value="D-Amino Acid Oxidase, subunit A, domain 2"/>
    <property type="match status" value="1"/>
</dbReference>